<proteinExistence type="predicted"/>
<evidence type="ECO:0000313" key="2">
    <source>
        <dbReference type="Proteomes" id="UP001432180"/>
    </source>
</evidence>
<name>A0ABZ0S3M2_9GAMM</name>
<dbReference type="Pfam" id="PF13384">
    <property type="entry name" value="HTH_23"/>
    <property type="match status" value="1"/>
</dbReference>
<sequence>MTQIELLAEPAGALDRAVRFELGGGYALHLPRGPRALGTLYHRGTPIKQVNLRDKAERRLLAVELMQKGVNQSRLADALQLSRQTLHNYRESYREFGVQGLLHGYSPATSKDEELHRHLNVNKRRPGSKARELEALRQA</sequence>
<keyword evidence="2" id="KW-1185">Reference proteome</keyword>
<reference evidence="1 2" key="1">
    <citation type="journal article" date="2023" name="Microorganisms">
        <title>Thiorhodovibrio frisius and Trv. litoralis spp. nov., Two Novel Members from a Clade of Fastidious Purple Sulfur Bacteria That Exhibit Unique Red-Shifted Light-Harvesting Capabilities.</title>
        <authorList>
            <person name="Methner A."/>
            <person name="Kuzyk S.B."/>
            <person name="Petersen J."/>
            <person name="Bauer S."/>
            <person name="Brinkmann H."/>
            <person name="Sichau K."/>
            <person name="Wanner G."/>
            <person name="Wolf J."/>
            <person name="Neumann-Schaal M."/>
            <person name="Henke P."/>
            <person name="Tank M."/>
            <person name="Sproer C."/>
            <person name="Bunk B."/>
            <person name="Overmann J."/>
        </authorList>
    </citation>
    <scope>NUCLEOTIDE SEQUENCE [LARGE SCALE GENOMIC DNA]</scope>
    <source>
        <strain evidence="1 2">DSM 6702</strain>
    </source>
</reference>
<accession>A0ABZ0S3M2</accession>
<dbReference type="SUPFAM" id="SSF46689">
    <property type="entry name" value="Homeodomain-like"/>
    <property type="match status" value="1"/>
</dbReference>
<dbReference type="RefSeq" id="WP_328985810.1">
    <property type="nucleotide sequence ID" value="NZ_CP121472.1"/>
</dbReference>
<dbReference type="InterPro" id="IPR009057">
    <property type="entry name" value="Homeodomain-like_sf"/>
</dbReference>
<evidence type="ECO:0008006" key="3">
    <source>
        <dbReference type="Google" id="ProtNLM"/>
    </source>
</evidence>
<organism evidence="1 2">
    <name type="scientific">Thiorhodovibrio winogradskyi</name>
    <dbReference type="NCBI Taxonomy" id="77007"/>
    <lineage>
        <taxon>Bacteria</taxon>
        <taxon>Pseudomonadati</taxon>
        <taxon>Pseudomonadota</taxon>
        <taxon>Gammaproteobacteria</taxon>
        <taxon>Chromatiales</taxon>
        <taxon>Chromatiaceae</taxon>
        <taxon>Thiorhodovibrio</taxon>
    </lineage>
</organism>
<dbReference type="Proteomes" id="UP001432180">
    <property type="component" value="Chromosome"/>
</dbReference>
<dbReference type="EMBL" id="CP121472">
    <property type="protein sequence ID" value="WPL15225.1"/>
    <property type="molecule type" value="Genomic_DNA"/>
</dbReference>
<gene>
    <name evidence="1" type="ORF">Thiowin_00108</name>
</gene>
<evidence type="ECO:0000313" key="1">
    <source>
        <dbReference type="EMBL" id="WPL15225.1"/>
    </source>
</evidence>
<protein>
    <recommendedName>
        <fullName evidence="3">Helix-turn-helix domain-containing protein</fullName>
    </recommendedName>
</protein>
<dbReference type="Gene3D" id="1.10.10.60">
    <property type="entry name" value="Homeodomain-like"/>
    <property type="match status" value="1"/>
</dbReference>